<dbReference type="PROSITE" id="PS00088">
    <property type="entry name" value="SOD_MN"/>
    <property type="match status" value="1"/>
</dbReference>
<dbReference type="InterPro" id="IPR036314">
    <property type="entry name" value="SOD_C_sf"/>
</dbReference>
<dbReference type="PANTHER" id="PTHR11404:SF6">
    <property type="entry name" value="SUPEROXIDE DISMUTASE [MN], MITOCHONDRIAL"/>
    <property type="match status" value="1"/>
</dbReference>
<dbReference type="InterPro" id="IPR050265">
    <property type="entry name" value="Fe/Mn_Superoxide_Dismutase"/>
</dbReference>
<dbReference type="AlphaFoldDB" id="A0A3M8DDJ0"/>
<dbReference type="PANTHER" id="PTHR11404">
    <property type="entry name" value="SUPEROXIDE DISMUTASE 2"/>
    <property type="match status" value="1"/>
</dbReference>
<dbReference type="Gene3D" id="1.10.287.990">
    <property type="entry name" value="Fe,Mn superoxide dismutase (SOD) domain"/>
    <property type="match status" value="1"/>
</dbReference>
<feature type="domain" description="Manganese/iron superoxide dismutase C-terminal" evidence="6">
    <location>
        <begin position="257"/>
        <end position="359"/>
    </location>
</feature>
<dbReference type="Proteomes" id="UP000281915">
    <property type="component" value="Unassembled WGS sequence"/>
</dbReference>
<dbReference type="Pfam" id="PF02777">
    <property type="entry name" value="Sod_Fe_C"/>
    <property type="match status" value="1"/>
</dbReference>
<protein>
    <recommendedName>
        <fullName evidence="2">superoxide dismutase</fullName>
        <ecNumber evidence="2">1.15.1.1</ecNumber>
    </recommendedName>
</protein>
<dbReference type="RefSeq" id="WP_122911659.1">
    <property type="nucleotide sequence ID" value="NZ_RHHT01000002.1"/>
</dbReference>
<name>A0A3M8DDJ0_9BACL</name>
<proteinExistence type="inferred from homology"/>
<gene>
    <name evidence="7" type="ORF">EDM58_00970</name>
</gene>
<keyword evidence="3" id="KW-0479">Metal-binding</keyword>
<dbReference type="GO" id="GO:0046872">
    <property type="term" value="F:metal ion binding"/>
    <property type="evidence" value="ECO:0007669"/>
    <property type="project" value="UniProtKB-KW"/>
</dbReference>
<reference evidence="7 8" key="1">
    <citation type="submission" date="2018-10" db="EMBL/GenBank/DDBJ databases">
        <title>Phylogenomics of Brevibacillus.</title>
        <authorList>
            <person name="Dunlap C."/>
        </authorList>
    </citation>
    <scope>NUCLEOTIDE SEQUENCE [LARGE SCALE GENOMIC DNA]</scope>
    <source>
        <strain evidence="7 8">JCM 15085</strain>
    </source>
</reference>
<dbReference type="SUPFAM" id="SSF46609">
    <property type="entry name" value="Fe,Mn superoxide dismutase (SOD), N-terminal domain"/>
    <property type="match status" value="1"/>
</dbReference>
<evidence type="ECO:0000256" key="4">
    <source>
        <dbReference type="ARBA" id="ARBA00023002"/>
    </source>
</evidence>
<dbReference type="InterPro" id="IPR019833">
    <property type="entry name" value="Mn/Fe_SOD_BS"/>
</dbReference>
<evidence type="ECO:0000259" key="6">
    <source>
        <dbReference type="Pfam" id="PF02777"/>
    </source>
</evidence>
<dbReference type="EMBL" id="RHHT01000002">
    <property type="protein sequence ID" value="RNB86152.1"/>
    <property type="molecule type" value="Genomic_DNA"/>
</dbReference>
<evidence type="ECO:0000313" key="7">
    <source>
        <dbReference type="EMBL" id="RNB86152.1"/>
    </source>
</evidence>
<dbReference type="PRINTS" id="PR01703">
    <property type="entry name" value="MNSODISMTASE"/>
</dbReference>
<organism evidence="7 8">
    <name type="scientific">Brevibacillus panacihumi</name>
    <dbReference type="NCBI Taxonomy" id="497735"/>
    <lineage>
        <taxon>Bacteria</taxon>
        <taxon>Bacillati</taxon>
        <taxon>Bacillota</taxon>
        <taxon>Bacilli</taxon>
        <taxon>Bacillales</taxon>
        <taxon>Paenibacillaceae</taxon>
        <taxon>Brevibacillus</taxon>
    </lineage>
</organism>
<dbReference type="EC" id="1.15.1.1" evidence="2"/>
<dbReference type="InterPro" id="IPR019832">
    <property type="entry name" value="Mn/Fe_SOD_C"/>
</dbReference>
<evidence type="ECO:0000313" key="8">
    <source>
        <dbReference type="Proteomes" id="UP000281915"/>
    </source>
</evidence>
<dbReference type="FunFam" id="3.55.40.20:FF:000004">
    <property type="entry name" value="Superoxide dismutase [Fe]"/>
    <property type="match status" value="1"/>
</dbReference>
<accession>A0A3M8DDJ0</accession>
<dbReference type="InterPro" id="IPR019831">
    <property type="entry name" value="Mn/Fe_SOD_N"/>
</dbReference>
<evidence type="ECO:0000256" key="2">
    <source>
        <dbReference type="ARBA" id="ARBA00012682"/>
    </source>
</evidence>
<keyword evidence="4" id="KW-0560">Oxidoreductase</keyword>
<dbReference type="InterPro" id="IPR001189">
    <property type="entry name" value="Mn/Fe_SOD"/>
</dbReference>
<sequence>MEDQTRQLLDWSQWGRQWVDQLRKNKPLNRELERHLHKFDESFTNIGKKASRLGRANDSDELPILVSQAHKIQEQFHQFLRLVQQQEQDGDEVHLFASAPAKADALEVLGEAAHRPALEPADRLQHHPILESARDSSLQPVFEPVRETRPQPSPSRERIPVARPVPIGRHTLPPLPYAYDALEPHIDAETMRIHHDKLHQKYVDDLNKAELKLAEARANQDFDLVRHWERELAFNGAGHYLHTLFWYTMSPQGGGEPSGDLAQAIDRYFGSFPAFQAHFTHAAEKVEGPGWAILVWSPRSSRLEILTAEKHQNLSQWDVIPLLPIDVWEHSYFLAYKEKRPDYVRAWWNLVNWPYVEERFEQARKLRWQPY</sequence>
<feature type="domain" description="Manganese/iron superoxide dismutase N-terminal" evidence="5">
    <location>
        <begin position="170"/>
        <end position="250"/>
    </location>
</feature>
<comment type="caution">
    <text evidence="7">The sequence shown here is derived from an EMBL/GenBank/DDBJ whole genome shotgun (WGS) entry which is preliminary data.</text>
</comment>
<evidence type="ECO:0000256" key="3">
    <source>
        <dbReference type="ARBA" id="ARBA00022723"/>
    </source>
</evidence>
<comment type="similarity">
    <text evidence="1">Belongs to the iron/manganese superoxide dismutase family.</text>
</comment>
<dbReference type="Pfam" id="PF00081">
    <property type="entry name" value="Sod_Fe_N"/>
    <property type="match status" value="1"/>
</dbReference>
<dbReference type="GO" id="GO:0004784">
    <property type="term" value="F:superoxide dismutase activity"/>
    <property type="evidence" value="ECO:0007669"/>
    <property type="project" value="UniProtKB-EC"/>
</dbReference>
<dbReference type="FunFam" id="1.10.287.990:FF:000001">
    <property type="entry name" value="Superoxide dismutase"/>
    <property type="match status" value="1"/>
</dbReference>
<dbReference type="Gene3D" id="3.55.40.20">
    <property type="entry name" value="Iron/manganese superoxide dismutase, C-terminal domain"/>
    <property type="match status" value="1"/>
</dbReference>
<evidence type="ECO:0000259" key="5">
    <source>
        <dbReference type="Pfam" id="PF00081"/>
    </source>
</evidence>
<dbReference type="InterPro" id="IPR036324">
    <property type="entry name" value="Mn/Fe_SOD_N_sf"/>
</dbReference>
<evidence type="ECO:0000256" key="1">
    <source>
        <dbReference type="ARBA" id="ARBA00008714"/>
    </source>
</evidence>
<dbReference type="SUPFAM" id="SSF54719">
    <property type="entry name" value="Fe,Mn superoxide dismutase (SOD), C-terminal domain"/>
    <property type="match status" value="1"/>
</dbReference>